<comment type="similarity">
    <text evidence="1 2">Belongs to the MEMO1 family.</text>
</comment>
<name>A0ABS9PZE1_9MICO</name>
<sequence>MAVRRPAVAGTFYPAQPAVLEQLVDQLLAEAGRSGTSRVPHTDPLRADSPPTEYSGPNPSRTASPAATAPIRLGAWSVIAPHAGYVYSGSTAAVAYRHLRRDGIERVAVLGPTHRVPLRGVATSSASAWSTPLGEARAIVPPSVAALPQVVVSDEAHAPEHSIEVHVPFLQRLLPQADLVPLAVGRATPSEVADVVDALLDDPATVVVISSDLSHYLPYDAARRLDRDTIDQVTALRGDLDHEQACGATPINGLMEHARRRGGTIRALASCSSGDTAGDRDRVVGYAALALEEKAFEETAFVEAGP</sequence>
<protein>
    <recommendedName>
        <fullName evidence="2">MEMO1 family protein MHL29_03690</fullName>
    </recommendedName>
</protein>
<evidence type="ECO:0000313" key="4">
    <source>
        <dbReference type="EMBL" id="MCG7320999.1"/>
    </source>
</evidence>
<dbReference type="RefSeq" id="WP_239262349.1">
    <property type="nucleotide sequence ID" value="NZ_JAKRCV010000007.1"/>
</dbReference>
<evidence type="ECO:0000313" key="5">
    <source>
        <dbReference type="Proteomes" id="UP001521931"/>
    </source>
</evidence>
<dbReference type="NCBIfam" id="TIGR04336">
    <property type="entry name" value="AmmeMemoSam_B"/>
    <property type="match status" value="1"/>
</dbReference>
<accession>A0ABS9PZE1</accession>
<evidence type="ECO:0000256" key="2">
    <source>
        <dbReference type="HAMAP-Rule" id="MF_00055"/>
    </source>
</evidence>
<organism evidence="4 5">
    <name type="scientific">Arsenicicoccus bolidensis</name>
    <dbReference type="NCBI Taxonomy" id="229480"/>
    <lineage>
        <taxon>Bacteria</taxon>
        <taxon>Bacillati</taxon>
        <taxon>Actinomycetota</taxon>
        <taxon>Actinomycetes</taxon>
        <taxon>Micrococcales</taxon>
        <taxon>Intrasporangiaceae</taxon>
        <taxon>Arsenicicoccus</taxon>
    </lineage>
</organism>
<dbReference type="HAMAP" id="MF_00055">
    <property type="entry name" value="MEMO1"/>
    <property type="match status" value="1"/>
</dbReference>
<comment type="caution">
    <text evidence="4">The sequence shown here is derived from an EMBL/GenBank/DDBJ whole genome shotgun (WGS) entry which is preliminary data.</text>
</comment>
<gene>
    <name evidence="4" type="primary">amrB</name>
    <name evidence="4" type="ORF">MHL29_03690</name>
</gene>
<feature type="region of interest" description="Disordered" evidence="3">
    <location>
        <begin position="32"/>
        <end position="65"/>
    </location>
</feature>
<evidence type="ECO:0000256" key="1">
    <source>
        <dbReference type="ARBA" id="ARBA00006315"/>
    </source>
</evidence>
<reference evidence="4 5" key="1">
    <citation type="submission" date="2022-02" db="EMBL/GenBank/DDBJ databases">
        <title>Uncovering new skin microbiome diversity through culturing and metagenomics.</title>
        <authorList>
            <person name="Conlan S."/>
            <person name="Deming C."/>
            <person name="Nisc Comparative Sequencing Program N."/>
            <person name="Segre J.A."/>
        </authorList>
    </citation>
    <scope>NUCLEOTIDE SEQUENCE [LARGE SCALE GENOMIC DNA]</scope>
    <source>
        <strain evidence="4 5">ACRQZ</strain>
    </source>
</reference>
<dbReference type="InterPro" id="IPR002737">
    <property type="entry name" value="MEMO1_fam"/>
</dbReference>
<evidence type="ECO:0000256" key="3">
    <source>
        <dbReference type="SAM" id="MobiDB-lite"/>
    </source>
</evidence>
<dbReference type="PANTHER" id="PTHR11060:SF0">
    <property type="entry name" value="PROTEIN MEMO1"/>
    <property type="match status" value="1"/>
</dbReference>
<dbReference type="Proteomes" id="UP001521931">
    <property type="component" value="Unassembled WGS sequence"/>
</dbReference>
<dbReference type="Gene3D" id="3.40.830.10">
    <property type="entry name" value="LigB-like"/>
    <property type="match status" value="1"/>
</dbReference>
<keyword evidence="5" id="KW-1185">Reference proteome</keyword>
<dbReference type="Pfam" id="PF01875">
    <property type="entry name" value="Memo"/>
    <property type="match status" value="1"/>
</dbReference>
<dbReference type="PANTHER" id="PTHR11060">
    <property type="entry name" value="PROTEIN MEMO1"/>
    <property type="match status" value="1"/>
</dbReference>
<proteinExistence type="inferred from homology"/>
<dbReference type="CDD" id="cd07361">
    <property type="entry name" value="MEMO_like"/>
    <property type="match status" value="1"/>
</dbReference>
<dbReference type="EMBL" id="JAKRCV010000007">
    <property type="protein sequence ID" value="MCG7320999.1"/>
    <property type="molecule type" value="Genomic_DNA"/>
</dbReference>